<proteinExistence type="predicted"/>
<protein>
    <submittedName>
        <fullName evidence="5">FadR family transcriptional regulator</fullName>
    </submittedName>
</protein>
<dbReference type="Gene3D" id="1.10.10.10">
    <property type="entry name" value="Winged helix-like DNA-binding domain superfamily/Winged helix DNA-binding domain"/>
    <property type="match status" value="1"/>
</dbReference>
<dbReference type="PROSITE" id="PS50949">
    <property type="entry name" value="HTH_GNTR"/>
    <property type="match status" value="1"/>
</dbReference>
<evidence type="ECO:0000313" key="6">
    <source>
        <dbReference type="Proteomes" id="UP000309676"/>
    </source>
</evidence>
<dbReference type="AlphaFoldDB" id="A0A5R9GKS9"/>
<dbReference type="PANTHER" id="PTHR43537">
    <property type="entry name" value="TRANSCRIPTIONAL REGULATOR, GNTR FAMILY"/>
    <property type="match status" value="1"/>
</dbReference>
<dbReference type="Pfam" id="PF00392">
    <property type="entry name" value="GntR"/>
    <property type="match status" value="1"/>
</dbReference>
<dbReference type="Pfam" id="PF07729">
    <property type="entry name" value="FCD"/>
    <property type="match status" value="1"/>
</dbReference>
<organism evidence="5 6">
    <name type="scientific">Paenibacillus antri</name>
    <dbReference type="NCBI Taxonomy" id="2582848"/>
    <lineage>
        <taxon>Bacteria</taxon>
        <taxon>Bacillati</taxon>
        <taxon>Bacillota</taxon>
        <taxon>Bacilli</taxon>
        <taxon>Bacillales</taxon>
        <taxon>Paenibacillaceae</taxon>
        <taxon>Paenibacillus</taxon>
    </lineage>
</organism>
<keyword evidence="1" id="KW-0805">Transcription regulation</keyword>
<evidence type="ECO:0000259" key="4">
    <source>
        <dbReference type="PROSITE" id="PS50949"/>
    </source>
</evidence>
<keyword evidence="6" id="KW-1185">Reference proteome</keyword>
<evidence type="ECO:0000256" key="1">
    <source>
        <dbReference type="ARBA" id="ARBA00023015"/>
    </source>
</evidence>
<dbReference type="Proteomes" id="UP000309676">
    <property type="component" value="Unassembled WGS sequence"/>
</dbReference>
<dbReference type="SMART" id="SM00895">
    <property type="entry name" value="FCD"/>
    <property type="match status" value="1"/>
</dbReference>
<keyword evidence="3" id="KW-0804">Transcription</keyword>
<dbReference type="SMART" id="SM00345">
    <property type="entry name" value="HTH_GNTR"/>
    <property type="match status" value="1"/>
</dbReference>
<dbReference type="RefSeq" id="WP_138192951.1">
    <property type="nucleotide sequence ID" value="NZ_VCIW01000002.1"/>
</dbReference>
<dbReference type="EMBL" id="VCIW01000002">
    <property type="protein sequence ID" value="TLS53633.1"/>
    <property type="molecule type" value="Genomic_DNA"/>
</dbReference>
<dbReference type="InterPro" id="IPR000524">
    <property type="entry name" value="Tscrpt_reg_HTH_GntR"/>
</dbReference>
<accession>A0A5R9GKS9</accession>
<feature type="domain" description="HTH gntR-type" evidence="4">
    <location>
        <begin position="3"/>
        <end position="71"/>
    </location>
</feature>
<name>A0A5R9GKS9_9BACL</name>
<evidence type="ECO:0000256" key="3">
    <source>
        <dbReference type="ARBA" id="ARBA00023163"/>
    </source>
</evidence>
<dbReference type="OrthoDB" id="114741at2"/>
<sequence length="225" mass="25136">MRKLAYEAVYDGIRYRIASGDWSVGSRIPTIEELSREFGTGVSSVREAVKILGKQGVLRIEQGRGTFVAQSLEEASGERLDALENATLLQLTEARLVVEPELAALAAVHGGADAKRAILDNASAMREKMARGEEFLREDLDFHRLIAVAAGNVVLREMMSVASDLLLDSRRRTMKWEGMDEKTIAHHQLIAYAIAEGRAETARSQMRSHLEDILAQYRRNLKEDR</sequence>
<dbReference type="GO" id="GO:0003677">
    <property type="term" value="F:DNA binding"/>
    <property type="evidence" value="ECO:0007669"/>
    <property type="project" value="UniProtKB-KW"/>
</dbReference>
<dbReference type="GO" id="GO:0003700">
    <property type="term" value="F:DNA-binding transcription factor activity"/>
    <property type="evidence" value="ECO:0007669"/>
    <property type="project" value="InterPro"/>
</dbReference>
<dbReference type="SUPFAM" id="SSF48008">
    <property type="entry name" value="GntR ligand-binding domain-like"/>
    <property type="match status" value="1"/>
</dbReference>
<comment type="caution">
    <text evidence="5">The sequence shown here is derived from an EMBL/GenBank/DDBJ whole genome shotgun (WGS) entry which is preliminary data.</text>
</comment>
<gene>
    <name evidence="5" type="ORF">FE782_05005</name>
</gene>
<dbReference type="SUPFAM" id="SSF46785">
    <property type="entry name" value="Winged helix' DNA-binding domain"/>
    <property type="match status" value="1"/>
</dbReference>
<evidence type="ECO:0000313" key="5">
    <source>
        <dbReference type="EMBL" id="TLS53633.1"/>
    </source>
</evidence>
<dbReference type="InterPro" id="IPR036388">
    <property type="entry name" value="WH-like_DNA-bd_sf"/>
</dbReference>
<dbReference type="InterPro" id="IPR036390">
    <property type="entry name" value="WH_DNA-bd_sf"/>
</dbReference>
<keyword evidence="2" id="KW-0238">DNA-binding</keyword>
<dbReference type="CDD" id="cd07377">
    <property type="entry name" value="WHTH_GntR"/>
    <property type="match status" value="1"/>
</dbReference>
<evidence type="ECO:0000256" key="2">
    <source>
        <dbReference type="ARBA" id="ARBA00023125"/>
    </source>
</evidence>
<dbReference type="PANTHER" id="PTHR43537:SF5">
    <property type="entry name" value="UXU OPERON TRANSCRIPTIONAL REGULATOR"/>
    <property type="match status" value="1"/>
</dbReference>
<dbReference type="InterPro" id="IPR008920">
    <property type="entry name" value="TF_FadR/GntR_C"/>
</dbReference>
<reference evidence="5 6" key="1">
    <citation type="submission" date="2019-05" db="EMBL/GenBank/DDBJ databases">
        <authorList>
            <person name="Narsing Rao M.P."/>
            <person name="Li W.J."/>
        </authorList>
    </citation>
    <scope>NUCLEOTIDE SEQUENCE [LARGE SCALE GENOMIC DNA]</scope>
    <source>
        <strain evidence="5 6">SYSU_K30003</strain>
    </source>
</reference>
<dbReference type="Gene3D" id="1.20.120.530">
    <property type="entry name" value="GntR ligand-binding domain-like"/>
    <property type="match status" value="1"/>
</dbReference>
<dbReference type="InterPro" id="IPR011711">
    <property type="entry name" value="GntR_C"/>
</dbReference>